<comment type="caution">
    <text evidence="1">The sequence shown here is derived from an EMBL/GenBank/DDBJ whole genome shotgun (WGS) entry which is preliminary data.</text>
</comment>
<feature type="non-terminal residue" evidence="1">
    <location>
        <position position="1"/>
    </location>
</feature>
<evidence type="ECO:0000313" key="1">
    <source>
        <dbReference type="EMBL" id="GAI37803.1"/>
    </source>
</evidence>
<gene>
    <name evidence="1" type="ORF">S06H3_47902</name>
</gene>
<dbReference type="InterPro" id="IPR023130">
    <property type="entry name" value="Ta0600-like_sf"/>
</dbReference>
<dbReference type="SUPFAM" id="SSF158436">
    <property type="entry name" value="Ta0600-like"/>
    <property type="match status" value="1"/>
</dbReference>
<name>X1N2I7_9ZZZZ</name>
<dbReference type="Gene3D" id="1.20.1440.50">
    <property type="entry name" value="Ta0600-like"/>
    <property type="match status" value="1"/>
</dbReference>
<reference evidence="1" key="1">
    <citation type="journal article" date="2014" name="Front. Microbiol.">
        <title>High frequency of phylogenetically diverse reductive dehalogenase-homologous genes in deep subseafloor sedimentary metagenomes.</title>
        <authorList>
            <person name="Kawai M."/>
            <person name="Futagami T."/>
            <person name="Toyoda A."/>
            <person name="Takaki Y."/>
            <person name="Nishi S."/>
            <person name="Hori S."/>
            <person name="Arai W."/>
            <person name="Tsubouchi T."/>
            <person name="Morono Y."/>
            <person name="Uchiyama I."/>
            <person name="Ito T."/>
            <person name="Fujiyama A."/>
            <person name="Inagaki F."/>
            <person name="Takami H."/>
        </authorList>
    </citation>
    <scope>NUCLEOTIDE SEQUENCE</scope>
    <source>
        <strain evidence="1">Expedition CK06-06</strain>
    </source>
</reference>
<dbReference type="InterPro" id="IPR005354">
    <property type="entry name" value="UPF0147"/>
</dbReference>
<dbReference type="HAMAP" id="MF_00342">
    <property type="entry name" value="UPF0147"/>
    <property type="match status" value="1"/>
</dbReference>
<accession>X1N2I7</accession>
<sequence>NQAMAVLNRVADDNTTPRNIRRTAKQAGDMLLDESLSFAAKAANAIDLLEQISQDPNMPMYTRTRIWNVISVLEGIRD</sequence>
<dbReference type="AlphaFoldDB" id="X1N2I7"/>
<protein>
    <submittedName>
        <fullName evidence="1">Uncharacterized protein</fullName>
    </submittedName>
</protein>
<organism evidence="1">
    <name type="scientific">marine sediment metagenome</name>
    <dbReference type="NCBI Taxonomy" id="412755"/>
    <lineage>
        <taxon>unclassified sequences</taxon>
        <taxon>metagenomes</taxon>
        <taxon>ecological metagenomes</taxon>
    </lineage>
</organism>
<dbReference type="Pfam" id="PF03685">
    <property type="entry name" value="UPF0147"/>
    <property type="match status" value="1"/>
</dbReference>
<dbReference type="EMBL" id="BARV01030127">
    <property type="protein sequence ID" value="GAI37803.1"/>
    <property type="molecule type" value="Genomic_DNA"/>
</dbReference>
<proteinExistence type="inferred from homology"/>
<dbReference type="NCBIfam" id="NF003319">
    <property type="entry name" value="PRK04330.1"/>
    <property type="match status" value="1"/>
</dbReference>